<evidence type="ECO:0000259" key="1">
    <source>
        <dbReference type="Pfam" id="PF07727"/>
    </source>
</evidence>
<feature type="domain" description="Reverse transcriptase Ty1/copia-type" evidence="1">
    <location>
        <begin position="3"/>
        <end position="55"/>
    </location>
</feature>
<evidence type="ECO:0000313" key="2">
    <source>
        <dbReference type="EMBL" id="KAF8394012.1"/>
    </source>
</evidence>
<organism evidence="2 3">
    <name type="scientific">Tetracentron sinense</name>
    <name type="common">Spur-leaf</name>
    <dbReference type="NCBI Taxonomy" id="13715"/>
    <lineage>
        <taxon>Eukaryota</taxon>
        <taxon>Viridiplantae</taxon>
        <taxon>Streptophyta</taxon>
        <taxon>Embryophyta</taxon>
        <taxon>Tracheophyta</taxon>
        <taxon>Spermatophyta</taxon>
        <taxon>Magnoliopsida</taxon>
        <taxon>Trochodendrales</taxon>
        <taxon>Trochodendraceae</taxon>
        <taxon>Tetracentron</taxon>
    </lineage>
</organism>
<comment type="caution">
    <text evidence="2">The sequence shown here is derived from an EMBL/GenBank/DDBJ whole genome shotgun (WGS) entry which is preliminary data.</text>
</comment>
<gene>
    <name evidence="2" type="ORF">HHK36_020214</name>
</gene>
<dbReference type="Gene3D" id="1.20.5.4130">
    <property type="match status" value="1"/>
</dbReference>
<proteinExistence type="predicted"/>
<sequence length="238" mass="27234">MLGHFEMTDMGLMSYFLGIEVVQTSDGIFISQKKYANDILKKFKIESCKPILTSVEERLKLVEDSTGVPVDSTNFRSEKIVYNSTDEDIDQLNAQCYDMEEILDEFTLRLEQQYQRQGIVGFLYKSVNFVTNLKLRHNLATKIQAIKKSIVEVSARRQRYGLNCLEQTSNSNSKIDTMHDLRQNALLFEEAELVGINEPREKLIRCLVEGKSRLEVVSDIFNGGIISCGRTNNNDDIE</sequence>
<reference evidence="2 3" key="1">
    <citation type="submission" date="2020-04" db="EMBL/GenBank/DDBJ databases">
        <title>Plant Genome Project.</title>
        <authorList>
            <person name="Zhang R.-G."/>
        </authorList>
    </citation>
    <scope>NUCLEOTIDE SEQUENCE [LARGE SCALE GENOMIC DNA]</scope>
    <source>
        <strain evidence="2">YNK0</strain>
        <tissue evidence="2">Leaf</tissue>
    </source>
</reference>
<keyword evidence="3" id="KW-1185">Reference proteome</keyword>
<evidence type="ECO:0000313" key="3">
    <source>
        <dbReference type="Proteomes" id="UP000655225"/>
    </source>
</evidence>
<dbReference type="OrthoDB" id="1740642at2759"/>
<dbReference type="Pfam" id="PF07727">
    <property type="entry name" value="RVT_2"/>
    <property type="match status" value="1"/>
</dbReference>
<protein>
    <recommendedName>
        <fullName evidence="1">Reverse transcriptase Ty1/copia-type domain-containing protein</fullName>
    </recommendedName>
</protein>
<dbReference type="EMBL" id="JABCRI010000014">
    <property type="protein sequence ID" value="KAF8394012.1"/>
    <property type="molecule type" value="Genomic_DNA"/>
</dbReference>
<dbReference type="InterPro" id="IPR013103">
    <property type="entry name" value="RVT_2"/>
</dbReference>
<dbReference type="PANTHER" id="PTHR19338:SF32">
    <property type="entry name" value="OS06G0287500 PROTEIN"/>
    <property type="match status" value="1"/>
</dbReference>
<accession>A0A834YZ58</accession>
<dbReference type="PANTHER" id="PTHR19338">
    <property type="entry name" value="TRANSLOCASE OF INNER MITOCHONDRIAL MEMBRANE 13 HOMOLOG"/>
    <property type="match status" value="1"/>
</dbReference>
<name>A0A834YZ58_TETSI</name>
<dbReference type="Proteomes" id="UP000655225">
    <property type="component" value="Unassembled WGS sequence"/>
</dbReference>
<dbReference type="AlphaFoldDB" id="A0A834YZ58"/>